<dbReference type="NCBIfam" id="TIGR02779">
    <property type="entry name" value="NHEJ_ligase_lig"/>
    <property type="match status" value="1"/>
</dbReference>
<keyword evidence="11" id="KW-0269">Exonuclease</keyword>
<evidence type="ECO:0000256" key="18">
    <source>
        <dbReference type="ARBA" id="ARBA00023268"/>
    </source>
</evidence>
<dbReference type="CDD" id="cd07906">
    <property type="entry name" value="Adenylation_DNA_ligase_LigD_LigC"/>
    <property type="match status" value="1"/>
</dbReference>
<keyword evidence="13" id="KW-0239">DNA-directed DNA polymerase</keyword>
<dbReference type="GO" id="GO:0046872">
    <property type="term" value="F:metal ion binding"/>
    <property type="evidence" value="ECO:0007669"/>
    <property type="project" value="UniProtKB-KW"/>
</dbReference>
<dbReference type="SUPFAM" id="SSF56091">
    <property type="entry name" value="DNA ligase/mRNA capping enzyme, catalytic domain"/>
    <property type="match status" value="1"/>
</dbReference>
<evidence type="ECO:0000256" key="20">
    <source>
        <dbReference type="ARBA" id="ARBA00034003"/>
    </source>
</evidence>
<dbReference type="PANTHER" id="PTHR42705">
    <property type="entry name" value="BIFUNCTIONAL NON-HOMOLOGOUS END JOINING PROTEIN LIGD"/>
    <property type="match status" value="1"/>
</dbReference>
<evidence type="ECO:0000256" key="7">
    <source>
        <dbReference type="ARBA" id="ARBA00022723"/>
    </source>
</evidence>
<dbReference type="GO" id="GO:0003910">
    <property type="term" value="F:DNA ligase (ATP) activity"/>
    <property type="evidence" value="ECO:0007669"/>
    <property type="project" value="UniProtKB-EC"/>
</dbReference>
<evidence type="ECO:0000256" key="11">
    <source>
        <dbReference type="ARBA" id="ARBA00022839"/>
    </source>
</evidence>
<dbReference type="PANTHER" id="PTHR42705:SF2">
    <property type="entry name" value="BIFUNCTIONAL NON-HOMOLOGOUS END JOINING PROTEIN LIGD"/>
    <property type="match status" value="1"/>
</dbReference>
<dbReference type="NCBIfam" id="TIGR02778">
    <property type="entry name" value="ligD_pol"/>
    <property type="match status" value="1"/>
</dbReference>
<evidence type="ECO:0000256" key="5">
    <source>
        <dbReference type="ARBA" id="ARBA00022695"/>
    </source>
</evidence>
<dbReference type="GO" id="GO:0006310">
    <property type="term" value="P:DNA recombination"/>
    <property type="evidence" value="ECO:0007669"/>
    <property type="project" value="UniProtKB-KW"/>
</dbReference>
<keyword evidence="4" id="KW-0808">Transferase</keyword>
<dbReference type="InterPro" id="IPR033651">
    <property type="entry name" value="PaeLigD_Pol-like"/>
</dbReference>
<dbReference type="GO" id="GO:0003887">
    <property type="term" value="F:DNA-directed DNA polymerase activity"/>
    <property type="evidence" value="ECO:0007669"/>
    <property type="project" value="UniProtKB-KW"/>
</dbReference>
<dbReference type="GO" id="GO:0003677">
    <property type="term" value="F:DNA binding"/>
    <property type="evidence" value="ECO:0007669"/>
    <property type="project" value="UniProtKB-KW"/>
</dbReference>
<dbReference type="PROSITE" id="PS50160">
    <property type="entry name" value="DNA_LIGASE_A3"/>
    <property type="match status" value="1"/>
</dbReference>
<dbReference type="Proteomes" id="UP000515703">
    <property type="component" value="Chromosome"/>
</dbReference>
<name>A0A7I8DRW8_9FIRM</name>
<evidence type="ECO:0000256" key="21">
    <source>
        <dbReference type="ARBA" id="ARBA00049981"/>
    </source>
</evidence>
<dbReference type="InterPro" id="IPR014146">
    <property type="entry name" value="LigD_ligase_dom"/>
</dbReference>
<evidence type="ECO:0000256" key="8">
    <source>
        <dbReference type="ARBA" id="ARBA00022741"/>
    </source>
</evidence>
<dbReference type="InterPro" id="IPR052171">
    <property type="entry name" value="NHEJ_LigD"/>
</dbReference>
<keyword evidence="7" id="KW-0479">Metal-binding</keyword>
<reference evidence="24 25" key="2">
    <citation type="submission" date="2020-08" db="EMBL/GenBank/DDBJ databases">
        <authorList>
            <person name="Ueki A."/>
            <person name="Tonouchi A."/>
        </authorList>
    </citation>
    <scope>NUCLEOTIDE SEQUENCE [LARGE SCALE GENOMIC DNA]</scope>
    <source>
        <strain evidence="24 25">CTTW</strain>
    </source>
</reference>
<evidence type="ECO:0000256" key="1">
    <source>
        <dbReference type="ARBA" id="ARBA00001936"/>
    </source>
</evidence>
<evidence type="ECO:0000256" key="6">
    <source>
        <dbReference type="ARBA" id="ARBA00022722"/>
    </source>
</evidence>
<dbReference type="InterPro" id="IPR014144">
    <property type="entry name" value="LigD_PE_domain"/>
</dbReference>
<keyword evidence="15" id="KW-0233">DNA recombination</keyword>
<evidence type="ECO:0000259" key="23">
    <source>
        <dbReference type="PROSITE" id="PS50160"/>
    </source>
</evidence>
<protein>
    <recommendedName>
        <fullName evidence="2">DNA ligase (ATP)</fullName>
        <ecNumber evidence="2">6.5.1.1</ecNumber>
    </recommendedName>
    <alternativeName>
        <fullName evidence="19">NHEJ DNA polymerase</fullName>
    </alternativeName>
</protein>
<dbReference type="SUPFAM" id="SSF50249">
    <property type="entry name" value="Nucleic acid-binding proteins"/>
    <property type="match status" value="1"/>
</dbReference>
<dbReference type="Gene3D" id="3.90.920.10">
    <property type="entry name" value="DNA primase, PRIM domain"/>
    <property type="match status" value="1"/>
</dbReference>
<evidence type="ECO:0000313" key="24">
    <source>
        <dbReference type="EMBL" id="BCJ99026.1"/>
    </source>
</evidence>
<dbReference type="CDD" id="cd04862">
    <property type="entry name" value="PaeLigD_Pol_like"/>
    <property type="match status" value="1"/>
</dbReference>
<dbReference type="NCBIfam" id="TIGR02777">
    <property type="entry name" value="LigD_PE_dom"/>
    <property type="match status" value="1"/>
</dbReference>
<keyword evidence="17" id="KW-0464">Manganese</keyword>
<gene>
    <name evidence="24" type="ORF">bsdcttw_20670</name>
</gene>
<evidence type="ECO:0000256" key="2">
    <source>
        <dbReference type="ARBA" id="ARBA00012727"/>
    </source>
</evidence>
<keyword evidence="6" id="KW-0540">Nuclease</keyword>
<dbReference type="EC" id="6.5.1.1" evidence="2"/>
<reference evidence="24 25" key="1">
    <citation type="submission" date="2020-08" db="EMBL/GenBank/DDBJ databases">
        <title>Draft genome sequencing of an Anaerocolumna strain isolated from anoxic soil subjected to BSD treatment.</title>
        <authorList>
            <person name="Uek A."/>
            <person name="Tonouchi A."/>
        </authorList>
    </citation>
    <scope>NUCLEOTIDE SEQUENCE [LARGE SCALE GENOMIC DNA]</scope>
    <source>
        <strain evidence="24 25">CTTW</strain>
    </source>
</reference>
<dbReference type="AlphaFoldDB" id="A0A7I8DRW8"/>
<dbReference type="Pfam" id="PF21686">
    <property type="entry name" value="LigD_Prim-Pol"/>
    <property type="match status" value="1"/>
</dbReference>
<feature type="domain" description="ATP-dependent DNA ligase family profile" evidence="23">
    <location>
        <begin position="293"/>
        <end position="426"/>
    </location>
</feature>
<keyword evidence="12" id="KW-0067">ATP-binding</keyword>
<dbReference type="KEGG" id="acht:bsdcttw_20670"/>
<dbReference type="GO" id="GO:0006281">
    <property type="term" value="P:DNA repair"/>
    <property type="evidence" value="ECO:0007669"/>
    <property type="project" value="UniProtKB-KW"/>
</dbReference>
<comment type="similarity">
    <text evidence="22">In the N-terminal section; belongs to the LigD polymerase family.</text>
</comment>
<dbReference type="GO" id="GO:0005524">
    <property type="term" value="F:ATP binding"/>
    <property type="evidence" value="ECO:0007669"/>
    <property type="project" value="UniProtKB-KW"/>
</dbReference>
<keyword evidence="10" id="KW-0378">Hydrolase</keyword>
<evidence type="ECO:0000313" key="25">
    <source>
        <dbReference type="Proteomes" id="UP000515703"/>
    </source>
</evidence>
<keyword evidence="9" id="KW-0227">DNA damage</keyword>
<dbReference type="NCBIfam" id="TIGR02776">
    <property type="entry name" value="NHEJ_ligase_prk"/>
    <property type="match status" value="1"/>
</dbReference>
<dbReference type="Pfam" id="PF01068">
    <property type="entry name" value="DNA_ligase_A_M"/>
    <property type="match status" value="1"/>
</dbReference>
<evidence type="ECO:0000256" key="15">
    <source>
        <dbReference type="ARBA" id="ARBA00023172"/>
    </source>
</evidence>
<dbReference type="InterPro" id="IPR014145">
    <property type="entry name" value="LigD_pol_dom"/>
</dbReference>
<dbReference type="CDD" id="cd07971">
    <property type="entry name" value="OBF_DNA_ligase_LigD"/>
    <property type="match status" value="1"/>
</dbReference>
<dbReference type="GO" id="GO:0004527">
    <property type="term" value="F:exonuclease activity"/>
    <property type="evidence" value="ECO:0007669"/>
    <property type="project" value="UniProtKB-KW"/>
</dbReference>
<evidence type="ECO:0000256" key="9">
    <source>
        <dbReference type="ARBA" id="ARBA00022763"/>
    </source>
</evidence>
<keyword evidence="14" id="KW-0238">DNA-binding</keyword>
<evidence type="ECO:0000256" key="16">
    <source>
        <dbReference type="ARBA" id="ARBA00023204"/>
    </source>
</evidence>
<evidence type="ECO:0000256" key="10">
    <source>
        <dbReference type="ARBA" id="ARBA00022801"/>
    </source>
</evidence>
<evidence type="ECO:0000256" key="14">
    <source>
        <dbReference type="ARBA" id="ARBA00023125"/>
    </source>
</evidence>
<organism evidence="24 25">
    <name type="scientific">Anaerocolumna chitinilytica</name>
    <dbReference type="NCBI Taxonomy" id="1727145"/>
    <lineage>
        <taxon>Bacteria</taxon>
        <taxon>Bacillati</taxon>
        <taxon>Bacillota</taxon>
        <taxon>Clostridia</taxon>
        <taxon>Lachnospirales</taxon>
        <taxon>Lachnospiraceae</taxon>
        <taxon>Anaerocolumna</taxon>
    </lineage>
</organism>
<dbReference type="InterPro" id="IPR012310">
    <property type="entry name" value="DNA_ligase_ATP-dep_cent"/>
</dbReference>
<evidence type="ECO:0000256" key="4">
    <source>
        <dbReference type="ARBA" id="ARBA00022679"/>
    </source>
</evidence>
<dbReference type="InterPro" id="IPR014143">
    <property type="entry name" value="NHEJ_ligase_prk"/>
</dbReference>
<dbReference type="InterPro" id="IPR012309">
    <property type="entry name" value="DNA_ligase_ATP-dep_C"/>
</dbReference>
<sequence length="814" mass="92626">MAGNLSEYNQKRNFDKTLEPEGEIAYAGESLRFVVQHHLARRDHYDFRLEWGGVLLSWAVPKGPSFNTHDKRLAVQVENHPLDYRNFEGTIPKGEYGGGVVMLWDEGFWEPYVNVEDGLLKGELKFVLKGTRLKGKWALVRLKAKDNESKDNWLLLKEKDEYVKTSDGISEFTTSVRTGRTVEEIEKGENEKLVKNPFQSLDVQLAKLVKEIPEGEDWLYELKYDGYRIIAYVEGNTVRLMTRNGNDYTARFQDIASSLNELANGRAMVLDGELVVTDTSGKTDFQALQNYMRNPKGQNLTYIVFDLLALDGEDLRKLRLTERKEKLEVLMKAAPKRLYYGRYVIGMGKESFAAAEESGMEGIVGKKVDSIYSGTRNGDWIKIKCEKRQEFVIGGYILTDKKTEGVSSIILGVYEGEELIYAGRAGTGMSEADRRMLEGKFESLKRQDSPFRREPETKSTEKVTWLEPVLVAEIKFAEWTKENLLRQASFKGLRMDKNPKEIRKENAEDAFLYQSSSETAEQPMEGNSKNIIIQEVKISSPDKAMFDDPIITKADVARYYEKVSARMLPLAGQRVLSIVCCPKGITQACFFKKHPGPDSKGIATIPITNSDGETEEYFYIENVSGLISQVQLGTLEFHIWGSRIDQLEKPDMMVFDLDPDVGMDLSQVRQGVRDMRNILSDLSLNSYLKTSGGKGYHVAVPLKPFAAWDTFHDFSKRVVEVMEQKWPDRYTSNVRKAKRTDKIFIDWIRNGRGATSVAPYSIRARKGAKVSMPIAWEELDTVAPDGISMADALKRIEGEDPWKDFYQNNQMLKL</sequence>
<keyword evidence="3 24" id="KW-0436">Ligase</keyword>
<keyword evidence="18" id="KW-0511">Multifunctional enzyme</keyword>
<evidence type="ECO:0000256" key="22">
    <source>
        <dbReference type="ARBA" id="ARBA00049990"/>
    </source>
</evidence>
<dbReference type="InterPro" id="IPR012340">
    <property type="entry name" value="NA-bd_OB-fold"/>
</dbReference>
<dbReference type="Gene3D" id="2.40.50.140">
    <property type="entry name" value="Nucleic acid-binding proteins"/>
    <property type="match status" value="1"/>
</dbReference>
<dbReference type="EMBL" id="AP023368">
    <property type="protein sequence ID" value="BCJ99026.1"/>
    <property type="molecule type" value="Genomic_DNA"/>
</dbReference>
<dbReference type="Gene3D" id="3.30.470.30">
    <property type="entry name" value="DNA ligase/mRNA capping enzyme"/>
    <property type="match status" value="1"/>
</dbReference>
<evidence type="ECO:0000256" key="12">
    <source>
        <dbReference type="ARBA" id="ARBA00022840"/>
    </source>
</evidence>
<comment type="cofactor">
    <cofactor evidence="1">
        <name>Mn(2+)</name>
        <dbReference type="ChEBI" id="CHEBI:29035"/>
    </cofactor>
</comment>
<dbReference type="Pfam" id="PF13298">
    <property type="entry name" value="LigD_N"/>
    <property type="match status" value="1"/>
</dbReference>
<keyword evidence="16" id="KW-0234">DNA repair</keyword>
<comment type="similarity">
    <text evidence="21">In the C-terminal section; belongs to the ATP-dependent DNA ligase family.</text>
</comment>
<keyword evidence="25" id="KW-1185">Reference proteome</keyword>
<dbReference type="Gene3D" id="3.30.1490.70">
    <property type="match status" value="1"/>
</dbReference>
<dbReference type="Pfam" id="PF04679">
    <property type="entry name" value="DNA_ligase_A_C"/>
    <property type="match status" value="1"/>
</dbReference>
<accession>A0A7I8DRW8</accession>
<keyword evidence="8" id="KW-0547">Nucleotide-binding</keyword>
<evidence type="ECO:0000256" key="19">
    <source>
        <dbReference type="ARBA" id="ARBA00029943"/>
    </source>
</evidence>
<proteinExistence type="inferred from homology"/>
<evidence type="ECO:0000256" key="3">
    <source>
        <dbReference type="ARBA" id="ARBA00022598"/>
    </source>
</evidence>
<comment type="catalytic activity">
    <reaction evidence="20">
        <text>ATP + (deoxyribonucleotide)n-3'-hydroxyl + 5'-phospho-(deoxyribonucleotide)m = (deoxyribonucleotide)n+m + AMP + diphosphate.</text>
        <dbReference type="EC" id="6.5.1.1"/>
    </reaction>
</comment>
<dbReference type="RefSeq" id="WP_185259308.1">
    <property type="nucleotide sequence ID" value="NZ_AP023368.1"/>
</dbReference>
<evidence type="ECO:0000256" key="17">
    <source>
        <dbReference type="ARBA" id="ARBA00023211"/>
    </source>
</evidence>
<keyword evidence="5" id="KW-0548">Nucleotidyltransferase</keyword>
<evidence type="ECO:0000256" key="13">
    <source>
        <dbReference type="ARBA" id="ARBA00022932"/>
    </source>
</evidence>